<reference evidence="2 3" key="1">
    <citation type="journal article" date="2003" name="Mol. Microbiol.">
        <title>Genome-based analysis of virulence genes in a non-biofilm-forming Staphylococcus epidermidis strain (ATCC 12228).</title>
        <authorList>
            <person name="Zhang Y.Q."/>
            <person name="Ren S.X."/>
            <person name="Li H.L."/>
            <person name="Wang Y.X."/>
            <person name="Fu G."/>
            <person name="Yang J."/>
            <person name="Qin Z.Q."/>
            <person name="Miao Y.G."/>
            <person name="Wang W.Y."/>
            <person name="Chen R.S."/>
            <person name="Shen Y."/>
            <person name="Chen Z."/>
            <person name="Yuan Z.H."/>
            <person name="Zhao G.P."/>
            <person name="Qu D."/>
            <person name="Danchin A."/>
            <person name="Wen Y.M."/>
        </authorList>
    </citation>
    <scope>NUCLEOTIDE SEQUENCE [LARGE SCALE GENOMIC DNA]</scope>
    <source>
        <strain evidence="3">ATCC 12228 / FDA PCI 1200</strain>
        <plasmid evidence="2">pSE-12228-04</plasmid>
    </source>
</reference>
<dbReference type="RefSeq" id="WP_011117524.1">
    <property type="nucleotide sequence ID" value="NC_005005.1"/>
</dbReference>
<accession>A0A0H2VIS7</accession>
<dbReference type="HOGENOM" id="CLU_022182_1_0_9"/>
<feature type="domain" description="KAP NTPase" evidence="1">
    <location>
        <begin position="3"/>
        <end position="271"/>
    </location>
</feature>
<dbReference type="EMBL" id="AE015933">
    <property type="protein sequence ID" value="AAO06179.1"/>
    <property type="molecule type" value="Genomic_DNA"/>
</dbReference>
<sequence length="611" mass="71953">MDKFKKAITNYIEKDENFALFIDGEWGTGKTHFFEYDYFFNEIDENNEDIQKNYNKSSYKKEYISVYGKHSLKQIQEIIVTKLLSHVDEDVINQNIKKGLNNIFKLLDIKYIKNENITASIDDYLETKAINKIKKNLNQNGAEVVLIIDDIERLSSSINLKEFLGFIRNVLLDSFNCKVILVGNKNSINSAHQEGMTEHWEKVISRTLKFPSNLEVAKNILEDDLKTIDFEKNEIQEIKEFICIYSLSKSESSVLNLRTLKLVIADFKNLYDQLEDSNKQKANIRMSLFTSLFILHNINRNNETKTEKEFYELSPFNVSPVIDTEETPKKYFKDNKVAKNYAYLSNELKKYILEGNLDIKEYQRQINDNFSEKKADEDPLNILREFYFYSEDKIQCQEEKAVRIINDSTYGFGYRLNLYMSLIILNNKEMLFLEDCDLQKLEEELLDSFELQKTNNVGGEFIINLTHYDFSSNEQLREFKKALSEKLKMKQKESIISAGIYEKYIEAILKLDRKTIDKLERDYIEVLYLDIYEKFNEDINNVEEKLLESNAQIIELNRYLRGTGVEHTTLGNVENFKENINKISTKVNDKITKYNFNTLIETLDENIKLFD</sequence>
<dbReference type="Gene3D" id="3.40.50.300">
    <property type="entry name" value="P-loop containing nucleotide triphosphate hydrolases"/>
    <property type="match status" value="1"/>
</dbReference>
<name>A0A0H2VIS7_STAES</name>
<dbReference type="InterPro" id="IPR011646">
    <property type="entry name" value="KAP_P-loop"/>
</dbReference>
<protein>
    <recommendedName>
        <fullName evidence="1">KAP NTPase domain-containing protein</fullName>
    </recommendedName>
</protein>
<proteinExistence type="predicted"/>
<dbReference type="SUPFAM" id="SSF52540">
    <property type="entry name" value="P-loop containing nucleoside triphosphate hydrolases"/>
    <property type="match status" value="1"/>
</dbReference>
<evidence type="ECO:0000313" key="2">
    <source>
        <dbReference type="EMBL" id="AAO06179.1"/>
    </source>
</evidence>
<keyword evidence="2" id="KW-0614">Plasmid</keyword>
<dbReference type="Proteomes" id="UP000001411">
    <property type="component" value="Plasmid pSE-12228-04"/>
</dbReference>
<dbReference type="AlphaFoldDB" id="A0A0H2VIS7"/>
<dbReference type="Pfam" id="PF07693">
    <property type="entry name" value="KAP_NTPase"/>
    <property type="match status" value="1"/>
</dbReference>
<organism evidence="2 3">
    <name type="scientific">Staphylococcus epidermidis (strain ATCC 12228 / FDA PCI 1200)</name>
    <dbReference type="NCBI Taxonomy" id="176280"/>
    <lineage>
        <taxon>Bacteria</taxon>
        <taxon>Bacillati</taxon>
        <taxon>Bacillota</taxon>
        <taxon>Bacilli</taxon>
        <taxon>Bacillales</taxon>
        <taxon>Staphylococcaceae</taxon>
        <taxon>Staphylococcus</taxon>
    </lineage>
</organism>
<evidence type="ECO:0000259" key="1">
    <source>
        <dbReference type="Pfam" id="PF07693"/>
    </source>
</evidence>
<geneLocation type="plasmid" evidence="2 3">
    <name>pSE-12228-04</name>
</geneLocation>
<evidence type="ECO:0000313" key="3">
    <source>
        <dbReference type="Proteomes" id="UP000001411"/>
    </source>
</evidence>
<dbReference type="PATRIC" id="fig|176280.10.peg.2409"/>
<dbReference type="InterPro" id="IPR027417">
    <property type="entry name" value="P-loop_NTPase"/>
</dbReference>
<dbReference type="OrthoDB" id="396512at2"/>
<gene>
    <name evidence="2" type="ordered locus">SE_p415</name>
</gene>
<dbReference type="KEGG" id="sep:SE_p415"/>